<comment type="similarity">
    <text evidence="1">Belongs to the zinc-containing alcohol dehydrogenase family. Quinone oxidoreductase subfamily.</text>
</comment>
<dbReference type="InterPro" id="IPR013154">
    <property type="entry name" value="ADH-like_N"/>
</dbReference>
<sequence length="326" mass="34147">MRSAMHDVFGEPQDVLKLGDAPVPQPGKGELRIRMLLSPIHNHDIWTVRGNYGYKPPLPGAIGGSEAVGIVEELGEGTDASFLGKRVAAAGVYGSWAEYFIAPAYGVVPVPDSISDEAAAQLIAMPFSALTLLEYLGVKPNDWFVQNTANGAVGKAVAMVAQARGIHAINLVRRDAGVEELAALGIVNGVSTAADDWKQKVRALAGDQPIRAGVDSIGGVASNDIAELLSDDGLLVSFGSMTGEPMQISSGPVIFKQLTIKGFWGSKAIAALSPDDRRRLMGELITLVDNKTITLPVDGVYDLADISAAVKASLTPGKAGKVLLKP</sequence>
<dbReference type="SMART" id="SM00829">
    <property type="entry name" value="PKS_ER"/>
    <property type="match status" value="1"/>
</dbReference>
<evidence type="ECO:0000256" key="10">
    <source>
        <dbReference type="ARBA" id="ARBA00048843"/>
    </source>
</evidence>
<keyword evidence="8" id="KW-0275">Fatty acid biosynthesis</keyword>
<keyword evidence="4" id="KW-0521">NADP</keyword>
<keyword evidence="2" id="KW-0444">Lipid biosynthesis</keyword>
<dbReference type="InterPro" id="IPR051034">
    <property type="entry name" value="Mito_Enoyl-ACP_Reductase"/>
</dbReference>
<proteinExistence type="inferred from homology"/>
<reference evidence="12 13" key="1">
    <citation type="submission" date="2014-12" db="EMBL/GenBank/DDBJ databases">
        <title>16Stimator: statistical estimation of ribosomal gene copy numbers from draft genome assemblies.</title>
        <authorList>
            <person name="Perisin M.A."/>
            <person name="Vetter M."/>
            <person name="Gilbert J.A."/>
            <person name="Bergelson J."/>
        </authorList>
    </citation>
    <scope>NUCLEOTIDE SEQUENCE [LARGE SCALE GENOMIC DNA]</scope>
    <source>
        <strain evidence="12 13">MEJ076</strain>
    </source>
</reference>
<evidence type="ECO:0000256" key="9">
    <source>
        <dbReference type="ARBA" id="ARBA00038963"/>
    </source>
</evidence>
<dbReference type="Pfam" id="PF00107">
    <property type="entry name" value="ADH_zinc_N"/>
    <property type="match status" value="1"/>
</dbReference>
<evidence type="ECO:0000259" key="11">
    <source>
        <dbReference type="SMART" id="SM00829"/>
    </source>
</evidence>
<dbReference type="Gene3D" id="3.40.50.720">
    <property type="entry name" value="NAD(P)-binding Rossmann-like Domain"/>
    <property type="match status" value="1"/>
</dbReference>
<evidence type="ECO:0000256" key="5">
    <source>
        <dbReference type="ARBA" id="ARBA00022946"/>
    </source>
</evidence>
<dbReference type="InterPro" id="IPR013149">
    <property type="entry name" value="ADH-like_C"/>
</dbReference>
<dbReference type="InterPro" id="IPR036291">
    <property type="entry name" value="NAD(P)-bd_dom_sf"/>
</dbReference>
<dbReference type="AlphaFoldDB" id="A0A0D0J0X2"/>
<dbReference type="GO" id="GO:0141148">
    <property type="term" value="F:enoyl-[acyl-carrier-protein] reductase (NADPH) activity"/>
    <property type="evidence" value="ECO:0007669"/>
    <property type="project" value="UniProtKB-EC"/>
</dbReference>
<feature type="domain" description="Enoyl reductase (ER)" evidence="11">
    <location>
        <begin position="14"/>
        <end position="324"/>
    </location>
</feature>
<keyword evidence="7" id="KW-0443">Lipid metabolism</keyword>
<evidence type="ECO:0000256" key="4">
    <source>
        <dbReference type="ARBA" id="ARBA00022857"/>
    </source>
</evidence>
<evidence type="ECO:0000256" key="2">
    <source>
        <dbReference type="ARBA" id="ARBA00022516"/>
    </source>
</evidence>
<protein>
    <recommendedName>
        <fullName evidence="9">enoyl-[acyl-carrier-protein] reductase</fullName>
        <ecNumber evidence="9">1.3.1.104</ecNumber>
    </recommendedName>
</protein>
<dbReference type="Gene3D" id="3.90.180.10">
    <property type="entry name" value="Medium-chain alcohol dehydrogenases, catalytic domain"/>
    <property type="match status" value="1"/>
</dbReference>
<comment type="catalytic activity">
    <reaction evidence="10">
        <text>a 2,3-saturated acyl-[ACP] + NADP(+) = a (2E)-enoyl-[ACP] + NADPH + H(+)</text>
        <dbReference type="Rhea" id="RHEA:22564"/>
        <dbReference type="Rhea" id="RHEA-COMP:9925"/>
        <dbReference type="Rhea" id="RHEA-COMP:9926"/>
        <dbReference type="ChEBI" id="CHEBI:15378"/>
        <dbReference type="ChEBI" id="CHEBI:57783"/>
        <dbReference type="ChEBI" id="CHEBI:58349"/>
        <dbReference type="ChEBI" id="CHEBI:78784"/>
        <dbReference type="ChEBI" id="CHEBI:78785"/>
        <dbReference type="EC" id="1.3.1.104"/>
    </reaction>
</comment>
<comment type="caution">
    <text evidence="12">The sequence shown here is derived from an EMBL/GenBank/DDBJ whole genome shotgun (WGS) entry which is preliminary data.</text>
</comment>
<keyword evidence="6" id="KW-0560">Oxidoreductase</keyword>
<dbReference type="PANTHER" id="PTHR43981:SF2">
    <property type="entry name" value="ENOYL-[ACYL-CARRIER-PROTEIN] REDUCTASE, MITOCHONDRIAL"/>
    <property type="match status" value="1"/>
</dbReference>
<gene>
    <name evidence="12" type="ORF">RU07_20860</name>
</gene>
<evidence type="ECO:0000256" key="6">
    <source>
        <dbReference type="ARBA" id="ARBA00023002"/>
    </source>
</evidence>
<dbReference type="Proteomes" id="UP000035017">
    <property type="component" value="Unassembled WGS sequence"/>
</dbReference>
<evidence type="ECO:0000256" key="8">
    <source>
        <dbReference type="ARBA" id="ARBA00023160"/>
    </source>
</evidence>
<evidence type="ECO:0000256" key="1">
    <source>
        <dbReference type="ARBA" id="ARBA00010371"/>
    </source>
</evidence>
<keyword evidence="5" id="KW-0809">Transit peptide</keyword>
<evidence type="ECO:0000313" key="13">
    <source>
        <dbReference type="Proteomes" id="UP000035017"/>
    </source>
</evidence>
<dbReference type="EMBL" id="JXQV01000030">
    <property type="protein sequence ID" value="KIP99114.1"/>
    <property type="molecule type" value="Genomic_DNA"/>
</dbReference>
<evidence type="ECO:0000256" key="7">
    <source>
        <dbReference type="ARBA" id="ARBA00023098"/>
    </source>
</evidence>
<evidence type="ECO:0000256" key="3">
    <source>
        <dbReference type="ARBA" id="ARBA00022832"/>
    </source>
</evidence>
<organism evidence="12 13">
    <name type="scientific">Agrobacterium tumefaciens</name>
    <dbReference type="NCBI Taxonomy" id="358"/>
    <lineage>
        <taxon>Bacteria</taxon>
        <taxon>Pseudomonadati</taxon>
        <taxon>Pseudomonadota</taxon>
        <taxon>Alphaproteobacteria</taxon>
        <taxon>Hyphomicrobiales</taxon>
        <taxon>Rhizobiaceae</taxon>
        <taxon>Rhizobium/Agrobacterium group</taxon>
        <taxon>Agrobacterium</taxon>
        <taxon>Agrobacterium tumefaciens complex</taxon>
    </lineage>
</organism>
<dbReference type="InterPro" id="IPR020843">
    <property type="entry name" value="ER"/>
</dbReference>
<dbReference type="OrthoDB" id="9788224at2"/>
<dbReference type="PANTHER" id="PTHR43981">
    <property type="entry name" value="ENOYL-[ACYL-CARRIER-PROTEIN] REDUCTASE, MITOCHONDRIAL"/>
    <property type="match status" value="1"/>
</dbReference>
<accession>A0A0D0J0X2</accession>
<keyword evidence="3" id="KW-0276">Fatty acid metabolism</keyword>
<dbReference type="SUPFAM" id="SSF51735">
    <property type="entry name" value="NAD(P)-binding Rossmann-fold domains"/>
    <property type="match status" value="1"/>
</dbReference>
<dbReference type="InterPro" id="IPR011032">
    <property type="entry name" value="GroES-like_sf"/>
</dbReference>
<evidence type="ECO:0000313" key="12">
    <source>
        <dbReference type="EMBL" id="KIP99114.1"/>
    </source>
</evidence>
<dbReference type="CDD" id="cd08292">
    <property type="entry name" value="ETR_like_2"/>
    <property type="match status" value="1"/>
</dbReference>
<dbReference type="EC" id="1.3.1.104" evidence="9"/>
<name>A0A0D0J0X2_AGRTU</name>
<dbReference type="Pfam" id="PF08240">
    <property type="entry name" value="ADH_N"/>
    <property type="match status" value="1"/>
</dbReference>
<dbReference type="GO" id="GO:0006633">
    <property type="term" value="P:fatty acid biosynthetic process"/>
    <property type="evidence" value="ECO:0007669"/>
    <property type="project" value="UniProtKB-KW"/>
</dbReference>
<dbReference type="SUPFAM" id="SSF50129">
    <property type="entry name" value="GroES-like"/>
    <property type="match status" value="1"/>
</dbReference>